<proteinExistence type="predicted"/>
<protein>
    <submittedName>
        <fullName evidence="1">Uncharacterized protein</fullName>
    </submittedName>
</protein>
<sequence length="76" mass="8240">MARDLVHFLGHSFSSKIFWHRAFSVAVVASPPCLFSSERTLSTTGDFPALRLYTESSNSAFSMDGLSSSASDLGSY</sequence>
<accession>A0A9D4GBC0</accession>
<reference evidence="1" key="1">
    <citation type="journal article" date="2019" name="bioRxiv">
        <title>The Genome of the Zebra Mussel, Dreissena polymorpha: A Resource for Invasive Species Research.</title>
        <authorList>
            <person name="McCartney M.A."/>
            <person name="Auch B."/>
            <person name="Kono T."/>
            <person name="Mallez S."/>
            <person name="Zhang Y."/>
            <person name="Obille A."/>
            <person name="Becker A."/>
            <person name="Abrahante J.E."/>
            <person name="Garbe J."/>
            <person name="Badalamenti J.P."/>
            <person name="Herman A."/>
            <person name="Mangelson H."/>
            <person name="Liachko I."/>
            <person name="Sullivan S."/>
            <person name="Sone E.D."/>
            <person name="Koren S."/>
            <person name="Silverstein K.A.T."/>
            <person name="Beckman K.B."/>
            <person name="Gohl D.M."/>
        </authorList>
    </citation>
    <scope>NUCLEOTIDE SEQUENCE</scope>
    <source>
        <strain evidence="1">Duluth1</strain>
        <tissue evidence="1">Whole animal</tissue>
    </source>
</reference>
<dbReference type="Proteomes" id="UP000828390">
    <property type="component" value="Unassembled WGS sequence"/>
</dbReference>
<evidence type="ECO:0000313" key="1">
    <source>
        <dbReference type="EMBL" id="KAH3812489.1"/>
    </source>
</evidence>
<evidence type="ECO:0000313" key="2">
    <source>
        <dbReference type="Proteomes" id="UP000828390"/>
    </source>
</evidence>
<reference evidence="1" key="2">
    <citation type="submission" date="2020-11" db="EMBL/GenBank/DDBJ databases">
        <authorList>
            <person name="McCartney M.A."/>
            <person name="Auch B."/>
            <person name="Kono T."/>
            <person name="Mallez S."/>
            <person name="Becker A."/>
            <person name="Gohl D.M."/>
            <person name="Silverstein K.A.T."/>
            <person name="Koren S."/>
            <person name="Bechman K.B."/>
            <person name="Herman A."/>
            <person name="Abrahante J.E."/>
            <person name="Garbe J."/>
        </authorList>
    </citation>
    <scope>NUCLEOTIDE SEQUENCE</scope>
    <source>
        <strain evidence="1">Duluth1</strain>
        <tissue evidence="1">Whole animal</tissue>
    </source>
</reference>
<dbReference type="EMBL" id="JAIWYP010000006">
    <property type="protein sequence ID" value="KAH3812489.1"/>
    <property type="molecule type" value="Genomic_DNA"/>
</dbReference>
<gene>
    <name evidence="1" type="ORF">DPMN_140923</name>
</gene>
<organism evidence="1 2">
    <name type="scientific">Dreissena polymorpha</name>
    <name type="common">Zebra mussel</name>
    <name type="synonym">Mytilus polymorpha</name>
    <dbReference type="NCBI Taxonomy" id="45954"/>
    <lineage>
        <taxon>Eukaryota</taxon>
        <taxon>Metazoa</taxon>
        <taxon>Spiralia</taxon>
        <taxon>Lophotrochozoa</taxon>
        <taxon>Mollusca</taxon>
        <taxon>Bivalvia</taxon>
        <taxon>Autobranchia</taxon>
        <taxon>Heteroconchia</taxon>
        <taxon>Euheterodonta</taxon>
        <taxon>Imparidentia</taxon>
        <taxon>Neoheterodontei</taxon>
        <taxon>Myida</taxon>
        <taxon>Dreissenoidea</taxon>
        <taxon>Dreissenidae</taxon>
        <taxon>Dreissena</taxon>
    </lineage>
</organism>
<name>A0A9D4GBC0_DREPO</name>
<keyword evidence="2" id="KW-1185">Reference proteome</keyword>
<comment type="caution">
    <text evidence="1">The sequence shown here is derived from an EMBL/GenBank/DDBJ whole genome shotgun (WGS) entry which is preliminary data.</text>
</comment>
<dbReference type="AlphaFoldDB" id="A0A9D4GBC0"/>